<gene>
    <name evidence="6" type="ORF">CANTADRAFT_50555</name>
</gene>
<proteinExistence type="predicted"/>
<dbReference type="EC" id="2.3.1.39" evidence="1"/>
<evidence type="ECO:0000256" key="2">
    <source>
        <dbReference type="ARBA" id="ARBA00022679"/>
    </source>
</evidence>
<keyword evidence="3" id="KW-0012">Acyltransferase</keyword>
<dbReference type="GO" id="GO:0004314">
    <property type="term" value="F:[acyl-carrier-protein] S-malonyltransferase activity"/>
    <property type="evidence" value="ECO:0007669"/>
    <property type="project" value="UniProtKB-EC"/>
</dbReference>
<dbReference type="Gene3D" id="3.40.366.10">
    <property type="entry name" value="Malonyl-Coenzyme A Acyl Carrier Protein, domain 2"/>
    <property type="match status" value="1"/>
</dbReference>
<dbReference type="Proteomes" id="UP000094285">
    <property type="component" value="Unassembled WGS sequence"/>
</dbReference>
<dbReference type="RefSeq" id="XP_020065217.1">
    <property type="nucleotide sequence ID" value="XM_020209837.1"/>
</dbReference>
<dbReference type="GeneID" id="30983973"/>
<dbReference type="InterPro" id="IPR014043">
    <property type="entry name" value="Acyl_transferase_dom"/>
</dbReference>
<keyword evidence="7" id="KW-1185">Reference proteome</keyword>
<evidence type="ECO:0000313" key="6">
    <source>
        <dbReference type="EMBL" id="ODV80095.1"/>
    </source>
</evidence>
<dbReference type="EMBL" id="KV453911">
    <property type="protein sequence ID" value="ODV80095.1"/>
    <property type="molecule type" value="Genomic_DNA"/>
</dbReference>
<sequence length="331" mass="35561">MRPQYTLALPGQGVVRSTLLSPYKKYRSLYKPLLQEIDSALNEPISIHLEAENGASEWLQHTSNAQPAILATSYIIHHILKHEHGIDLAGNALYLMGHSLGEYTALVLSGVFDLASGVQIVRKRGQLMEDVVESASGAAGASGNETKPGYSMLALLFASSHKLLPVRARAIEQGLLANDNSSTQLVISGETGAVDKFIESANSASRIISRATRLPVSIPFHNRILAQIEPALANYINTFKHSEPAVPIVSNLTGKPVLDAASAIANVVLQTHSTVQWAQSVDFVHQQGVDQMVCLGPGKVLEGLLRRSSILGIAVDTPDTFGGLSEFFNQL</sequence>
<organism evidence="6 7">
    <name type="scientific">Suhomyces tanzawaensis NRRL Y-17324</name>
    <dbReference type="NCBI Taxonomy" id="984487"/>
    <lineage>
        <taxon>Eukaryota</taxon>
        <taxon>Fungi</taxon>
        <taxon>Dikarya</taxon>
        <taxon>Ascomycota</taxon>
        <taxon>Saccharomycotina</taxon>
        <taxon>Pichiomycetes</taxon>
        <taxon>Debaryomycetaceae</taxon>
        <taxon>Suhomyces</taxon>
    </lineage>
</organism>
<name>A0A1E4SKQ2_9ASCO</name>
<evidence type="ECO:0000256" key="1">
    <source>
        <dbReference type="ARBA" id="ARBA00013258"/>
    </source>
</evidence>
<dbReference type="OrthoDB" id="541883at2759"/>
<dbReference type="SUPFAM" id="SSF55048">
    <property type="entry name" value="Probable ACP-binding domain of malonyl-CoA ACP transacylase"/>
    <property type="match status" value="1"/>
</dbReference>
<dbReference type="STRING" id="984487.A0A1E4SKQ2"/>
<dbReference type="PANTHER" id="PTHR42681:SF1">
    <property type="entry name" value="MALONYL-COA-ACYL CARRIER PROTEIN TRANSACYLASE, MITOCHONDRIAL"/>
    <property type="match status" value="1"/>
</dbReference>
<dbReference type="GO" id="GO:0006633">
    <property type="term" value="P:fatty acid biosynthetic process"/>
    <property type="evidence" value="ECO:0007669"/>
    <property type="project" value="TreeGrafter"/>
</dbReference>
<evidence type="ECO:0000313" key="7">
    <source>
        <dbReference type="Proteomes" id="UP000094285"/>
    </source>
</evidence>
<accession>A0A1E4SKQ2</accession>
<dbReference type="InterPro" id="IPR050858">
    <property type="entry name" value="Mal-CoA-ACP_Trans/PKS_FabD"/>
</dbReference>
<evidence type="ECO:0000259" key="5">
    <source>
        <dbReference type="SMART" id="SM00827"/>
    </source>
</evidence>
<dbReference type="GO" id="GO:0005739">
    <property type="term" value="C:mitochondrion"/>
    <property type="evidence" value="ECO:0007669"/>
    <property type="project" value="TreeGrafter"/>
</dbReference>
<feature type="domain" description="Malonyl-CoA:ACP transacylase (MAT)" evidence="5">
    <location>
        <begin position="8"/>
        <end position="320"/>
    </location>
</feature>
<dbReference type="InterPro" id="IPR016035">
    <property type="entry name" value="Acyl_Trfase/lysoPLipase"/>
</dbReference>
<evidence type="ECO:0000256" key="4">
    <source>
        <dbReference type="ARBA" id="ARBA00048462"/>
    </source>
</evidence>
<dbReference type="InterPro" id="IPR001227">
    <property type="entry name" value="Ac_transferase_dom_sf"/>
</dbReference>
<reference evidence="7" key="1">
    <citation type="submission" date="2016-05" db="EMBL/GenBank/DDBJ databases">
        <title>Comparative genomics of biotechnologically important yeasts.</title>
        <authorList>
            <consortium name="DOE Joint Genome Institute"/>
            <person name="Riley R."/>
            <person name="Haridas S."/>
            <person name="Wolfe K.H."/>
            <person name="Lopes M.R."/>
            <person name="Hittinger C.T."/>
            <person name="Goker M."/>
            <person name="Salamov A."/>
            <person name="Wisecaver J."/>
            <person name="Long T.M."/>
            <person name="Aerts A.L."/>
            <person name="Barry K."/>
            <person name="Choi C."/>
            <person name="Clum A."/>
            <person name="Coughlan A.Y."/>
            <person name="Deshpande S."/>
            <person name="Douglass A.P."/>
            <person name="Hanson S.J."/>
            <person name="Klenk H.-P."/>
            <person name="Labutti K."/>
            <person name="Lapidus A."/>
            <person name="Lindquist E."/>
            <person name="Lipzen A."/>
            <person name="Meier-Kolthoff J.P."/>
            <person name="Ohm R.A."/>
            <person name="Otillar R.P."/>
            <person name="Pangilinan J."/>
            <person name="Peng Y."/>
            <person name="Rokas A."/>
            <person name="Rosa C.A."/>
            <person name="Scheuner C."/>
            <person name="Sibirny A.A."/>
            <person name="Slot J.C."/>
            <person name="Stielow J.B."/>
            <person name="Sun H."/>
            <person name="Kurtzman C.P."/>
            <person name="Blackwell M."/>
            <person name="Grigoriev I.V."/>
            <person name="Jeffries T.W."/>
        </authorList>
    </citation>
    <scope>NUCLEOTIDE SEQUENCE [LARGE SCALE GENOMIC DNA]</scope>
    <source>
        <strain evidence="7">NRRL Y-17324</strain>
    </source>
</reference>
<protein>
    <recommendedName>
        <fullName evidence="1">[acyl-carrier-protein] S-malonyltransferase</fullName>
        <ecNumber evidence="1">2.3.1.39</ecNumber>
    </recommendedName>
</protein>
<dbReference type="SMART" id="SM00827">
    <property type="entry name" value="PKS_AT"/>
    <property type="match status" value="1"/>
</dbReference>
<dbReference type="SUPFAM" id="SSF52151">
    <property type="entry name" value="FabD/lysophospholipase-like"/>
    <property type="match status" value="1"/>
</dbReference>
<dbReference type="AlphaFoldDB" id="A0A1E4SKQ2"/>
<dbReference type="PANTHER" id="PTHR42681">
    <property type="entry name" value="MALONYL-COA-ACYL CARRIER PROTEIN TRANSACYLASE, MITOCHONDRIAL"/>
    <property type="match status" value="1"/>
</dbReference>
<dbReference type="Gene3D" id="3.30.70.250">
    <property type="entry name" value="Malonyl-CoA ACP transacylase, ACP-binding"/>
    <property type="match status" value="1"/>
</dbReference>
<dbReference type="InterPro" id="IPR016036">
    <property type="entry name" value="Malonyl_transacylase_ACP-bd"/>
</dbReference>
<comment type="catalytic activity">
    <reaction evidence="4">
        <text>holo-[ACP] + malonyl-CoA = malonyl-[ACP] + CoA</text>
        <dbReference type="Rhea" id="RHEA:41792"/>
        <dbReference type="Rhea" id="RHEA-COMP:9623"/>
        <dbReference type="Rhea" id="RHEA-COMP:9685"/>
        <dbReference type="ChEBI" id="CHEBI:57287"/>
        <dbReference type="ChEBI" id="CHEBI:57384"/>
        <dbReference type="ChEBI" id="CHEBI:64479"/>
        <dbReference type="ChEBI" id="CHEBI:78449"/>
        <dbReference type="EC" id="2.3.1.39"/>
    </reaction>
</comment>
<keyword evidence="2" id="KW-0808">Transferase</keyword>
<dbReference type="Pfam" id="PF00698">
    <property type="entry name" value="Acyl_transf_1"/>
    <property type="match status" value="1"/>
</dbReference>
<evidence type="ECO:0000256" key="3">
    <source>
        <dbReference type="ARBA" id="ARBA00023315"/>
    </source>
</evidence>